<feature type="transmembrane region" description="Helical" evidence="1">
    <location>
        <begin position="23"/>
        <end position="45"/>
    </location>
</feature>
<keyword evidence="1" id="KW-0812">Transmembrane</keyword>
<protein>
    <submittedName>
        <fullName evidence="2">Uncharacterized protein</fullName>
    </submittedName>
</protein>
<reference evidence="2" key="1">
    <citation type="submission" date="2018-02" db="EMBL/GenBank/DDBJ databases">
        <title>Rhizophora mucronata_Transcriptome.</title>
        <authorList>
            <person name="Meera S.P."/>
            <person name="Sreeshan A."/>
            <person name="Augustine A."/>
        </authorList>
    </citation>
    <scope>NUCLEOTIDE SEQUENCE</scope>
    <source>
        <tissue evidence="2">Leaf</tissue>
    </source>
</reference>
<sequence length="49" mass="5721">MCVLCLKVRSSYVPCFKILNRCLVWVLANVFLILFKFWLMIILLCPPGC</sequence>
<name>A0A2P2NXD7_RHIMU</name>
<proteinExistence type="predicted"/>
<keyword evidence="1" id="KW-1133">Transmembrane helix</keyword>
<organism evidence="2">
    <name type="scientific">Rhizophora mucronata</name>
    <name type="common">Asiatic mangrove</name>
    <dbReference type="NCBI Taxonomy" id="61149"/>
    <lineage>
        <taxon>Eukaryota</taxon>
        <taxon>Viridiplantae</taxon>
        <taxon>Streptophyta</taxon>
        <taxon>Embryophyta</taxon>
        <taxon>Tracheophyta</taxon>
        <taxon>Spermatophyta</taxon>
        <taxon>Magnoliopsida</taxon>
        <taxon>eudicotyledons</taxon>
        <taxon>Gunneridae</taxon>
        <taxon>Pentapetalae</taxon>
        <taxon>rosids</taxon>
        <taxon>fabids</taxon>
        <taxon>Malpighiales</taxon>
        <taxon>Rhizophoraceae</taxon>
        <taxon>Rhizophora</taxon>
    </lineage>
</organism>
<accession>A0A2P2NXD7</accession>
<evidence type="ECO:0000256" key="1">
    <source>
        <dbReference type="SAM" id="Phobius"/>
    </source>
</evidence>
<keyword evidence="1" id="KW-0472">Membrane</keyword>
<dbReference type="AlphaFoldDB" id="A0A2P2NXD7"/>
<evidence type="ECO:0000313" key="2">
    <source>
        <dbReference type="EMBL" id="MBX47069.1"/>
    </source>
</evidence>
<dbReference type="EMBL" id="GGEC01066585">
    <property type="protein sequence ID" value="MBX47069.1"/>
    <property type="molecule type" value="Transcribed_RNA"/>
</dbReference>